<organism evidence="1 2">
    <name type="scientific">Frondihabitans sucicola</name>
    <dbReference type="NCBI Taxonomy" id="1268041"/>
    <lineage>
        <taxon>Bacteria</taxon>
        <taxon>Bacillati</taxon>
        <taxon>Actinomycetota</taxon>
        <taxon>Actinomycetes</taxon>
        <taxon>Micrococcales</taxon>
        <taxon>Microbacteriaceae</taxon>
        <taxon>Frondihabitans</taxon>
    </lineage>
</organism>
<name>A0ABM8GWB0_9MICO</name>
<keyword evidence="1" id="KW-0614">Plasmid</keyword>
<dbReference type="RefSeq" id="WP_286346991.1">
    <property type="nucleotide sequence ID" value="NZ_AP027733.1"/>
</dbReference>
<protein>
    <submittedName>
        <fullName evidence="1">Uncharacterized protein</fullName>
    </submittedName>
</protein>
<accession>A0ABM8GWB0</accession>
<reference evidence="2" key="1">
    <citation type="journal article" date="2019" name="Int. J. Syst. Evol. Microbiol.">
        <title>The Global Catalogue of Microorganisms (GCM) 10K type strain sequencing project: providing services to taxonomists for standard genome sequencing and annotation.</title>
        <authorList>
            <consortium name="The Broad Institute Genomics Platform"/>
            <consortium name="The Broad Institute Genome Sequencing Center for Infectious Disease"/>
            <person name="Wu L."/>
            <person name="Ma J."/>
        </authorList>
    </citation>
    <scope>NUCLEOTIDE SEQUENCE [LARGE SCALE GENOMIC DNA]</scope>
    <source>
        <strain evidence="2">NBRC 108728</strain>
    </source>
</reference>
<sequence length="144" mass="15890">MTISTVHVHRAVAFRHVKVGDTVRLTPEDGSAVLEFKVAGASSSTRYGAFLRSEAILSADGVDSDVVYERDGWLAEVTAYADGLPEAPALVWNDADRNPHIAYCDGPRRNGRWLVDGHKMDADELLAFIGRDMDHVEPLDWRIA</sequence>
<dbReference type="Proteomes" id="UP001321486">
    <property type="component" value="Plasmid pNBRC108728a"/>
</dbReference>
<evidence type="ECO:0000313" key="2">
    <source>
        <dbReference type="Proteomes" id="UP001321486"/>
    </source>
</evidence>
<evidence type="ECO:0000313" key="1">
    <source>
        <dbReference type="EMBL" id="BDZ52709.1"/>
    </source>
</evidence>
<dbReference type="EMBL" id="AP027733">
    <property type="protein sequence ID" value="BDZ52709.1"/>
    <property type="molecule type" value="Genomic_DNA"/>
</dbReference>
<gene>
    <name evidence="1" type="ORF">GCM10025867_49500</name>
</gene>
<proteinExistence type="predicted"/>
<keyword evidence="2" id="KW-1185">Reference proteome</keyword>
<geneLocation type="plasmid" evidence="1 2">
    <name>pNBRC108728a</name>
</geneLocation>